<comment type="similarity">
    <text evidence="2">Belongs to the type IB topoisomerase family.</text>
</comment>
<keyword evidence="6 9" id="KW-0413">Isomerase</keyword>
<dbReference type="Proteomes" id="UP001265550">
    <property type="component" value="Unassembled WGS sequence"/>
</dbReference>
<dbReference type="GO" id="GO:0003917">
    <property type="term" value="F:DNA topoisomerase type I (single strand cut, ATP-independent) activity"/>
    <property type="evidence" value="ECO:0007669"/>
    <property type="project" value="UniProtKB-EC"/>
</dbReference>
<feature type="domain" description="DNA topoisomerase IB N-terminal" evidence="8">
    <location>
        <begin position="23"/>
        <end position="71"/>
    </location>
</feature>
<dbReference type="InterPro" id="IPR035447">
    <property type="entry name" value="DNA_topo_I_N_sf"/>
</dbReference>
<evidence type="ECO:0000259" key="7">
    <source>
        <dbReference type="Pfam" id="PF01028"/>
    </source>
</evidence>
<dbReference type="PROSITE" id="PS52038">
    <property type="entry name" value="TOPO_IB_2"/>
    <property type="match status" value="1"/>
</dbReference>
<dbReference type="PRINTS" id="PR00416">
    <property type="entry name" value="EUTPISMRASEI"/>
</dbReference>
<protein>
    <recommendedName>
        <fullName evidence="3">DNA topoisomerase</fullName>
        <ecNumber evidence="3">5.6.2.1</ecNumber>
    </recommendedName>
</protein>
<dbReference type="InterPro" id="IPR001631">
    <property type="entry name" value="TopoI"/>
</dbReference>
<keyword evidence="5" id="KW-0238">DNA-binding</keyword>
<dbReference type="Pfam" id="PF01028">
    <property type="entry name" value="Topoisom_I"/>
    <property type="match status" value="1"/>
</dbReference>
<dbReference type="InterPro" id="IPR049331">
    <property type="entry name" value="Top1B_N_bact"/>
</dbReference>
<evidence type="ECO:0000259" key="8">
    <source>
        <dbReference type="Pfam" id="PF21338"/>
    </source>
</evidence>
<keyword evidence="10" id="KW-1185">Reference proteome</keyword>
<feature type="domain" description="DNA topoisomerase I catalytic core eukaryotic-type" evidence="7">
    <location>
        <begin position="83"/>
        <end position="302"/>
    </location>
</feature>
<proteinExistence type="inferred from homology"/>
<dbReference type="EMBL" id="JAVDWE010000003">
    <property type="protein sequence ID" value="MDR7093866.1"/>
    <property type="molecule type" value="Genomic_DNA"/>
</dbReference>
<gene>
    <name evidence="9" type="ORF">J2X09_001598</name>
</gene>
<dbReference type="InterPro" id="IPR011010">
    <property type="entry name" value="DNA_brk_join_enz"/>
</dbReference>
<reference evidence="9 10" key="1">
    <citation type="submission" date="2023-07" db="EMBL/GenBank/DDBJ databases">
        <title>Sorghum-associated microbial communities from plants grown in Nebraska, USA.</title>
        <authorList>
            <person name="Schachtman D."/>
        </authorList>
    </citation>
    <scope>NUCLEOTIDE SEQUENCE [LARGE SCALE GENOMIC DNA]</scope>
    <source>
        <strain evidence="9 10">BE240</strain>
    </source>
</reference>
<comment type="catalytic activity">
    <reaction evidence="1">
        <text>ATP-independent breakage of single-stranded DNA, followed by passage and rejoining.</text>
        <dbReference type="EC" id="5.6.2.1"/>
    </reaction>
</comment>
<dbReference type="Gene3D" id="3.90.15.10">
    <property type="entry name" value="Topoisomerase I, Chain A, domain 3"/>
    <property type="match status" value="1"/>
</dbReference>
<comment type="caution">
    <text evidence="9">The sequence shown here is derived from an EMBL/GenBank/DDBJ whole genome shotgun (WGS) entry which is preliminary data.</text>
</comment>
<dbReference type="SUPFAM" id="SSF55869">
    <property type="entry name" value="DNA topoisomerase I domain"/>
    <property type="match status" value="1"/>
</dbReference>
<evidence type="ECO:0000256" key="1">
    <source>
        <dbReference type="ARBA" id="ARBA00000213"/>
    </source>
</evidence>
<dbReference type="PANTHER" id="PTHR10290:SF3">
    <property type="entry name" value="DNA TOPOISOMERASE 1"/>
    <property type="match status" value="1"/>
</dbReference>
<dbReference type="SUPFAM" id="SSF56349">
    <property type="entry name" value="DNA breaking-rejoining enzymes"/>
    <property type="match status" value="1"/>
</dbReference>
<dbReference type="Gene3D" id="3.30.66.10">
    <property type="entry name" value="DNA topoisomerase I domain"/>
    <property type="match status" value="1"/>
</dbReference>
<dbReference type="Pfam" id="PF21338">
    <property type="entry name" value="Top1B_N_bact"/>
    <property type="match status" value="1"/>
</dbReference>
<evidence type="ECO:0000256" key="4">
    <source>
        <dbReference type="ARBA" id="ARBA00023029"/>
    </source>
</evidence>
<organism evidence="9 10">
    <name type="scientific">Hydrogenophaga laconesensis</name>
    <dbReference type="NCBI Taxonomy" id="1805971"/>
    <lineage>
        <taxon>Bacteria</taxon>
        <taxon>Pseudomonadati</taxon>
        <taxon>Pseudomonadota</taxon>
        <taxon>Betaproteobacteria</taxon>
        <taxon>Burkholderiales</taxon>
        <taxon>Comamonadaceae</taxon>
        <taxon>Hydrogenophaga</taxon>
    </lineage>
</organism>
<name>A0ABU1V8S9_9BURK</name>
<dbReference type="EC" id="5.6.2.1" evidence="3"/>
<accession>A0ABU1V8S9</accession>
<evidence type="ECO:0000256" key="6">
    <source>
        <dbReference type="ARBA" id="ARBA00023235"/>
    </source>
</evidence>
<sequence>MPAKLTYAHDDTPGWRRIRRGGGFAYVNAAGRAIRDARQIDRIRRLAIPPAYTEVWICPSERGHIQATGRDARGRKQYRYHADWQAQQEQEKFDRMREFGRSLPRIRRAVTRDLKSRTLTQDTVVAAIVRLLDRTALRVGNAEYAAENGSFGLTTLRDRHVRTRADELVIQFRGKSGVEQKARVTDKATARIVKRCQDLPGQQLFQYINDEGQRRQVRSNHVNDYLRRVSGHDFTAKDFRTWHASVMALELTAGLALSTTPGAKPTNAAVVEIVRQVARQIGNTQTVCRRFYIHPAVLESILDGPANKESSSSTESELLRLLSRRRKAAA</sequence>
<dbReference type="InterPro" id="IPR014711">
    <property type="entry name" value="TopoI_cat_a-hlx-sub_euk"/>
</dbReference>
<dbReference type="RefSeq" id="WP_204732270.1">
    <property type="nucleotide sequence ID" value="NZ_JAVDWE010000003.1"/>
</dbReference>
<dbReference type="PANTHER" id="PTHR10290">
    <property type="entry name" value="DNA TOPOISOMERASE I"/>
    <property type="match status" value="1"/>
</dbReference>
<evidence type="ECO:0000256" key="5">
    <source>
        <dbReference type="ARBA" id="ARBA00023125"/>
    </source>
</evidence>
<evidence type="ECO:0000256" key="3">
    <source>
        <dbReference type="ARBA" id="ARBA00012891"/>
    </source>
</evidence>
<dbReference type="Gene3D" id="1.10.132.120">
    <property type="match status" value="1"/>
</dbReference>
<evidence type="ECO:0000256" key="2">
    <source>
        <dbReference type="ARBA" id="ARBA00006645"/>
    </source>
</evidence>
<dbReference type="InterPro" id="IPR013500">
    <property type="entry name" value="TopoI_cat_euk"/>
</dbReference>
<keyword evidence="4" id="KW-0799">Topoisomerase</keyword>
<evidence type="ECO:0000313" key="10">
    <source>
        <dbReference type="Proteomes" id="UP001265550"/>
    </source>
</evidence>
<evidence type="ECO:0000313" key="9">
    <source>
        <dbReference type="EMBL" id="MDR7093866.1"/>
    </source>
</evidence>
<dbReference type="InterPro" id="IPR051062">
    <property type="entry name" value="Topoisomerase_IB"/>
</dbReference>